<proteinExistence type="evidence at transcript level"/>
<dbReference type="SMART" id="SM00774">
    <property type="entry name" value="WRKY"/>
    <property type="match status" value="1"/>
</dbReference>
<dbReference type="GO" id="GO:0043565">
    <property type="term" value="F:sequence-specific DNA binding"/>
    <property type="evidence" value="ECO:0007669"/>
    <property type="project" value="InterPro"/>
</dbReference>
<reference evidence="8" key="1">
    <citation type="journal article" date="2019" name="Int. J. Mol. Sci.">
        <title>Genome-Wide Characterization, Expression Profile Analysis of WRKY Family Genes in Santalum album and Functional Identification of Their Role in Abiotic Stress.</title>
        <authorList>
            <person name="Yan H."/>
            <person name="Li M."/>
            <person name="Xiong Y."/>
            <person name="Wu J."/>
            <person name="Teixeira da Silva J.A."/>
            <person name="Ma G."/>
        </authorList>
    </citation>
    <scope>NUCLEOTIDE SEQUENCE</scope>
</reference>
<comment type="subcellular location">
    <subcellularLocation>
        <location evidence="1">Nucleus</location>
    </subcellularLocation>
</comment>
<name>A0A650C363_SANAL</name>
<dbReference type="SUPFAM" id="SSF118290">
    <property type="entry name" value="WRKY DNA-binding domain"/>
    <property type="match status" value="1"/>
</dbReference>
<dbReference type="GO" id="GO:0005634">
    <property type="term" value="C:nucleus"/>
    <property type="evidence" value="ECO:0007669"/>
    <property type="project" value="UniProtKB-SubCell"/>
</dbReference>
<dbReference type="Gene3D" id="2.20.25.80">
    <property type="entry name" value="WRKY domain"/>
    <property type="match status" value="1"/>
</dbReference>
<dbReference type="AlphaFoldDB" id="A0A650C363"/>
<dbReference type="InterPro" id="IPR003657">
    <property type="entry name" value="WRKY_dom"/>
</dbReference>
<evidence type="ECO:0000256" key="5">
    <source>
        <dbReference type="ARBA" id="ARBA00023242"/>
    </source>
</evidence>
<dbReference type="Pfam" id="PF03106">
    <property type="entry name" value="WRKY"/>
    <property type="match status" value="1"/>
</dbReference>
<keyword evidence="3" id="KW-0238">DNA-binding</keyword>
<dbReference type="PANTHER" id="PTHR31429:SF106">
    <property type="entry name" value="WRKY TRANSCRIPTION FACTOR 31-RELATED"/>
    <property type="match status" value="1"/>
</dbReference>
<dbReference type="PROSITE" id="PS50811">
    <property type="entry name" value="WRKY"/>
    <property type="match status" value="1"/>
</dbReference>
<dbReference type="InterPro" id="IPR044810">
    <property type="entry name" value="WRKY_plant"/>
</dbReference>
<accession>A0A650C363</accession>
<keyword evidence="4" id="KW-0804">Transcription</keyword>
<dbReference type="GO" id="GO:0003700">
    <property type="term" value="F:DNA-binding transcription factor activity"/>
    <property type="evidence" value="ECO:0007669"/>
    <property type="project" value="InterPro"/>
</dbReference>
<feature type="compositionally biased region" description="Polar residues" evidence="6">
    <location>
        <begin position="280"/>
        <end position="292"/>
    </location>
</feature>
<feature type="region of interest" description="Disordered" evidence="6">
    <location>
        <begin position="268"/>
        <end position="301"/>
    </location>
</feature>
<evidence type="ECO:0000256" key="6">
    <source>
        <dbReference type="SAM" id="MobiDB-lite"/>
    </source>
</evidence>
<protein>
    <submittedName>
        <fullName evidence="8">WRKY transcription factor 11</fullName>
    </submittedName>
</protein>
<evidence type="ECO:0000313" key="8">
    <source>
        <dbReference type="EMBL" id="QGQ64034.1"/>
    </source>
</evidence>
<evidence type="ECO:0000256" key="1">
    <source>
        <dbReference type="ARBA" id="ARBA00004123"/>
    </source>
</evidence>
<evidence type="ECO:0000259" key="7">
    <source>
        <dbReference type="PROSITE" id="PS50811"/>
    </source>
</evidence>
<keyword evidence="2" id="KW-0805">Transcription regulation</keyword>
<dbReference type="InterPro" id="IPR036576">
    <property type="entry name" value="WRKY_dom_sf"/>
</dbReference>
<dbReference type="EMBL" id="MN335821">
    <property type="protein sequence ID" value="QGQ64034.1"/>
    <property type="molecule type" value="mRNA"/>
</dbReference>
<evidence type="ECO:0000256" key="3">
    <source>
        <dbReference type="ARBA" id="ARBA00023125"/>
    </source>
</evidence>
<keyword evidence="5" id="KW-0539">Nucleus</keyword>
<feature type="domain" description="WRKY" evidence="7">
    <location>
        <begin position="156"/>
        <end position="218"/>
    </location>
</feature>
<organism evidence="8">
    <name type="scientific">Santalum album</name>
    <name type="common">Indian sandalwood</name>
    <dbReference type="NCBI Taxonomy" id="35974"/>
    <lineage>
        <taxon>Eukaryota</taxon>
        <taxon>Viridiplantae</taxon>
        <taxon>Streptophyta</taxon>
        <taxon>Embryophyta</taxon>
        <taxon>Tracheophyta</taxon>
        <taxon>Spermatophyta</taxon>
        <taxon>Magnoliopsida</taxon>
        <taxon>eudicotyledons</taxon>
        <taxon>Gunneridae</taxon>
        <taxon>Pentapetalae</taxon>
        <taxon>Santalales</taxon>
        <taxon>Santalaceae</taxon>
        <taxon>Santalum</taxon>
    </lineage>
</organism>
<evidence type="ECO:0000256" key="2">
    <source>
        <dbReference type="ARBA" id="ARBA00023015"/>
    </source>
</evidence>
<evidence type="ECO:0000256" key="4">
    <source>
        <dbReference type="ARBA" id="ARBA00023163"/>
    </source>
</evidence>
<dbReference type="PANTHER" id="PTHR31429">
    <property type="entry name" value="WRKY TRANSCRIPTION FACTOR 36-RELATED"/>
    <property type="match status" value="1"/>
</dbReference>
<sequence length="331" mass="36040">MFEFPVSRRKDHFATAGGGEGVMVSEVDFFSNKKPISDLGVNTGLCLLTANTGNDQPTVGDDENSPDTEYKLGMLQEQLERTSVENRRLKEMLSHVTDNYSSLQMHLVTLMQQQQQPQQFEDLRLGSAAIGELNGPTDQKTEASMKKVRVSVRARSEASVIGDGCQWRKYGQKVAKRNPCPRAYYRCTVVHGCPVQRCVHDRSILNTTYEGTHNHPLPPAAVAVASATSMAASMLVSGSVSSRDGLVNPTFLPLNSSVSGFDQPYPGSPHYIQPEFHGPQPSQQYSGSAQSFPPQPPPLARTVSDAAAAAAAEPNFMAALANAIIQHQRRQ</sequence>